<dbReference type="EMBL" id="QEOB01000001">
    <property type="protein sequence ID" value="PVX97497.1"/>
    <property type="molecule type" value="Genomic_DNA"/>
</dbReference>
<sequence length="37" mass="3846">MTASAGALASGFSSFSLVMLADGDSVSFGFTVYRMYT</sequence>
<dbReference type="Proteomes" id="UP000245712">
    <property type="component" value="Unassembled WGS sequence"/>
</dbReference>
<accession>A0ABX5KV83</accession>
<protein>
    <submittedName>
        <fullName evidence="1">Uncharacterized protein</fullName>
    </submittedName>
</protein>
<reference evidence="1 2" key="1">
    <citation type="submission" date="2018-05" db="EMBL/GenBank/DDBJ databases">
        <title>Genomic Encyclopedia of Type Strains, Phase IV (KMG-V): Genome sequencing to study the core and pangenomes of soil and plant-associated prokaryotes.</title>
        <authorList>
            <person name="Whitman W."/>
        </authorList>
    </citation>
    <scope>NUCLEOTIDE SEQUENCE [LARGE SCALE GENOMIC DNA]</scope>
    <source>
        <strain evidence="1 2">SCZa-39</strain>
    </source>
</reference>
<keyword evidence="2" id="KW-1185">Reference proteome</keyword>
<gene>
    <name evidence="1" type="ORF">C7402_101208</name>
</gene>
<proteinExistence type="predicted"/>
<evidence type="ECO:0000313" key="2">
    <source>
        <dbReference type="Proteomes" id="UP000245712"/>
    </source>
</evidence>
<evidence type="ECO:0000313" key="1">
    <source>
        <dbReference type="EMBL" id="PVX97497.1"/>
    </source>
</evidence>
<name>A0ABX5KV83_9BURK</name>
<comment type="caution">
    <text evidence="1">The sequence shown here is derived from an EMBL/GenBank/DDBJ whole genome shotgun (WGS) entry which is preliminary data.</text>
</comment>
<organism evidence="1 2">
    <name type="scientific">Paraburkholderia unamae</name>
    <dbReference type="NCBI Taxonomy" id="219649"/>
    <lineage>
        <taxon>Bacteria</taxon>
        <taxon>Pseudomonadati</taxon>
        <taxon>Pseudomonadota</taxon>
        <taxon>Betaproteobacteria</taxon>
        <taxon>Burkholderiales</taxon>
        <taxon>Burkholderiaceae</taxon>
        <taxon>Paraburkholderia</taxon>
    </lineage>
</organism>